<evidence type="ECO:0000313" key="1">
    <source>
        <dbReference type="EMBL" id="SOQ36200.1"/>
    </source>
</evidence>
<name>A0A2H1V5S9_SPOFR</name>
<protein>
    <submittedName>
        <fullName evidence="1">SFRICE_000298</fullName>
    </submittedName>
</protein>
<reference evidence="1" key="1">
    <citation type="submission" date="2016-07" db="EMBL/GenBank/DDBJ databases">
        <authorList>
            <person name="Bretaudeau A."/>
        </authorList>
    </citation>
    <scope>NUCLEOTIDE SEQUENCE</scope>
    <source>
        <strain evidence="1">Rice</strain>
        <tissue evidence="1">Whole body</tissue>
    </source>
</reference>
<dbReference type="EMBL" id="ODYU01000836">
    <property type="protein sequence ID" value="SOQ36200.1"/>
    <property type="molecule type" value="Genomic_DNA"/>
</dbReference>
<organism evidence="1">
    <name type="scientific">Spodoptera frugiperda</name>
    <name type="common">Fall armyworm</name>
    <dbReference type="NCBI Taxonomy" id="7108"/>
    <lineage>
        <taxon>Eukaryota</taxon>
        <taxon>Metazoa</taxon>
        <taxon>Ecdysozoa</taxon>
        <taxon>Arthropoda</taxon>
        <taxon>Hexapoda</taxon>
        <taxon>Insecta</taxon>
        <taxon>Pterygota</taxon>
        <taxon>Neoptera</taxon>
        <taxon>Endopterygota</taxon>
        <taxon>Lepidoptera</taxon>
        <taxon>Glossata</taxon>
        <taxon>Ditrysia</taxon>
        <taxon>Noctuoidea</taxon>
        <taxon>Noctuidae</taxon>
        <taxon>Amphipyrinae</taxon>
        <taxon>Spodoptera</taxon>
    </lineage>
</organism>
<gene>
    <name evidence="1" type="ORF">SFRICE_000298</name>
</gene>
<proteinExistence type="predicted"/>
<dbReference type="AlphaFoldDB" id="A0A2H1V5S9"/>
<sequence>MARQARHILLHCCNCKPGSTFDTIMIHLGSRKEIKSLTANRKLLKANPPLMSVTGDHHGVQCVNQRTPG</sequence>
<accession>A0A2H1V5S9</accession>